<evidence type="ECO:0000313" key="1">
    <source>
        <dbReference type="EMBL" id="TID19931.1"/>
    </source>
</evidence>
<sequence length="80" mass="9164">MDAMNDENLRLRKRLAVVITEADEVIRTTREVTAKKKKEPGLYFDGLETVAAFENRIAVLENEKAQLALEKFGIMYWGFG</sequence>
<protein>
    <submittedName>
        <fullName evidence="1">Uncharacterized protein</fullName>
    </submittedName>
</protein>
<reference evidence="1 2" key="1">
    <citation type="submission" date="2019-04" db="EMBL/GenBank/DDBJ databases">
        <title>High contiguity whole genome sequence and gene annotation resource for two Venturia nashicola isolates.</title>
        <authorList>
            <person name="Prokchorchik M."/>
            <person name="Won K."/>
            <person name="Lee Y."/>
            <person name="Choi E.D."/>
            <person name="Segonzac C."/>
            <person name="Sohn K.H."/>
        </authorList>
    </citation>
    <scope>NUCLEOTIDE SEQUENCE [LARGE SCALE GENOMIC DNA]</scope>
    <source>
        <strain evidence="1 2">PRI2</strain>
    </source>
</reference>
<gene>
    <name evidence="1" type="ORF">E6O75_ATG07391</name>
</gene>
<name>A0A4Z1NVE2_9PEZI</name>
<accession>A0A4Z1NVE2</accession>
<evidence type="ECO:0000313" key="2">
    <source>
        <dbReference type="Proteomes" id="UP000298493"/>
    </source>
</evidence>
<dbReference type="EMBL" id="SNSC02000011">
    <property type="protein sequence ID" value="TID19931.1"/>
    <property type="molecule type" value="Genomic_DNA"/>
</dbReference>
<dbReference type="OrthoDB" id="10602032at2759"/>
<dbReference type="Proteomes" id="UP000298493">
    <property type="component" value="Unassembled WGS sequence"/>
</dbReference>
<proteinExistence type="predicted"/>
<comment type="caution">
    <text evidence="1">The sequence shown here is derived from an EMBL/GenBank/DDBJ whole genome shotgun (WGS) entry which is preliminary data.</text>
</comment>
<keyword evidence="2" id="KW-1185">Reference proteome</keyword>
<organism evidence="1 2">
    <name type="scientific">Venturia nashicola</name>
    <dbReference type="NCBI Taxonomy" id="86259"/>
    <lineage>
        <taxon>Eukaryota</taxon>
        <taxon>Fungi</taxon>
        <taxon>Dikarya</taxon>
        <taxon>Ascomycota</taxon>
        <taxon>Pezizomycotina</taxon>
        <taxon>Dothideomycetes</taxon>
        <taxon>Pleosporomycetidae</taxon>
        <taxon>Venturiales</taxon>
        <taxon>Venturiaceae</taxon>
        <taxon>Venturia</taxon>
    </lineage>
</organism>
<dbReference type="AlphaFoldDB" id="A0A4Z1NVE2"/>